<keyword evidence="1" id="KW-0547">Nucleotide-binding</keyword>
<gene>
    <name evidence="1" type="ORF">NCTC13307_01762</name>
</gene>
<accession>A0A381I8Q4</accession>
<dbReference type="AlphaFoldDB" id="A0A381I8Q4"/>
<name>A0A381I8Q4_CLODI</name>
<evidence type="ECO:0000313" key="1">
    <source>
        <dbReference type="EMBL" id="SUY23508.1"/>
    </source>
</evidence>
<dbReference type="EMBL" id="UFWD01000001">
    <property type="protein sequence ID" value="SUY23508.1"/>
    <property type="molecule type" value="Genomic_DNA"/>
</dbReference>
<proteinExistence type="predicted"/>
<organism evidence="1">
    <name type="scientific">Clostridioides difficile</name>
    <name type="common">Peptoclostridium difficile</name>
    <dbReference type="NCBI Taxonomy" id="1496"/>
    <lineage>
        <taxon>Bacteria</taxon>
        <taxon>Bacillati</taxon>
        <taxon>Bacillota</taxon>
        <taxon>Clostridia</taxon>
        <taxon>Peptostreptococcales</taxon>
        <taxon>Peptostreptococcaceae</taxon>
        <taxon>Clostridioides</taxon>
    </lineage>
</organism>
<sequence>MAIGKTQIINILKNNRLEIKVNYMNLMTLENISKSYSEKKLLENISLGINEGKK</sequence>
<reference evidence="1" key="1">
    <citation type="submission" date="2018-06" db="EMBL/GenBank/DDBJ databases">
        <authorList>
            <consortium name="Pathogen Informatics"/>
            <person name="Doyle S."/>
        </authorList>
    </citation>
    <scope>NUCLEOTIDE SEQUENCE</scope>
    <source>
        <strain evidence="1">NCTC13307</strain>
    </source>
</reference>
<protein>
    <submittedName>
        <fullName evidence="1">ABC transporter ATP-binding protein</fullName>
    </submittedName>
</protein>
<keyword evidence="1" id="KW-0067">ATP-binding</keyword>
<dbReference type="GO" id="GO:0005524">
    <property type="term" value="F:ATP binding"/>
    <property type="evidence" value="ECO:0007669"/>
    <property type="project" value="UniProtKB-KW"/>
</dbReference>